<feature type="domain" description="DUF7600" evidence="2">
    <location>
        <begin position="278"/>
        <end position="439"/>
    </location>
</feature>
<gene>
    <name evidence="3" type="ORF">GQ26_0110230</name>
</gene>
<dbReference type="HOGENOM" id="CLU_012355_0_0_1"/>
<dbReference type="AlphaFoldDB" id="A0A093VPP8"/>
<reference evidence="3" key="2">
    <citation type="journal article" date="2014" name="PLoS Genet.">
        <title>Signature gene expression reveals novel clues to the molecular mechanisms of dimorphic transition in Penicillium marneffei.</title>
        <authorList>
            <person name="Yang E."/>
            <person name="Wang G."/>
            <person name="Cai J."/>
            <person name="Woo P.C."/>
            <person name="Lau S.K."/>
            <person name="Yuen K.-Y."/>
            <person name="Chow W.-N."/>
            <person name="Lin X."/>
        </authorList>
    </citation>
    <scope>NUCLEOTIDE SEQUENCE</scope>
    <source>
        <strain evidence="3">PM1</strain>
    </source>
</reference>
<dbReference type="InterPro" id="IPR056021">
    <property type="entry name" value="DUF7600"/>
</dbReference>
<evidence type="ECO:0000256" key="1">
    <source>
        <dbReference type="SAM" id="MobiDB-lite"/>
    </source>
</evidence>
<protein>
    <recommendedName>
        <fullName evidence="2">DUF7600 domain-containing protein</fullName>
    </recommendedName>
</protein>
<evidence type="ECO:0000313" key="3">
    <source>
        <dbReference type="EMBL" id="KFX48621.1"/>
    </source>
</evidence>
<dbReference type="SUPFAM" id="SSF81383">
    <property type="entry name" value="F-box domain"/>
    <property type="match status" value="1"/>
</dbReference>
<evidence type="ECO:0000259" key="2">
    <source>
        <dbReference type="Pfam" id="PF24539"/>
    </source>
</evidence>
<name>A0A093VPP8_TALMA</name>
<feature type="region of interest" description="Disordered" evidence="1">
    <location>
        <begin position="587"/>
        <end position="606"/>
    </location>
</feature>
<dbReference type="Pfam" id="PF24539">
    <property type="entry name" value="DUF7600"/>
    <property type="match status" value="1"/>
</dbReference>
<reference key="1">
    <citation type="journal article" date="2014" name="PLoS Genet.">
        <title>Signature Gene Expression Reveals Novel Clues to the Molecular Mechanisms of Dimorphic Transition in Penicillium marneffei.</title>
        <authorList>
            <person name="Yang E."/>
            <person name="Wang G."/>
            <person name="Cai J."/>
            <person name="Woo P.C."/>
            <person name="Lau S.K."/>
            <person name="Yuen K.-Y."/>
            <person name="Chow W.-N."/>
            <person name="Lin X."/>
        </authorList>
    </citation>
    <scope>NUCLEOTIDE SEQUENCE [LARGE SCALE GENOMIC DNA]</scope>
    <source>
        <strain>PM1</strain>
    </source>
</reference>
<accession>A0A093VPP8</accession>
<dbReference type="EMBL" id="JPOX01000011">
    <property type="protein sequence ID" value="KFX48621.1"/>
    <property type="molecule type" value="Genomic_DNA"/>
</dbReference>
<sequence length="640" mass="72639">MRVLNPDIPFNDKAHITVMRSRPRRGIELNSHGYVFHDACFELLRETARGVWVDPCRLYRICKSLPFSYRGIGVCWGHDYGGLCEMDFENQHHYPWEDRVMRTYKESKVLENARYNPLLIQELDECISVHIDPEYQHKYLEWAGSSSRNCFSLLPWEIRVMIALCLPIKDVLSLVKSSKAFLPLLSDQTYWASVFDPGAECGFLFERSHLKRSPEIDWIAIYKKTMYTKDIFGMENRKRIWPLAKRIVKLLELHPPHENDDFFGDDHVRSDEIEDMAEAEEDEEDPGARRWKVAADIKSPTVINDEFEAGCRLLFDQTVTLPEDLVSIAFSVVADGYTEYLVGMRFISKDGSSIQLGYLNRHKELYYKVTSFQGFIVAMGSRGLHGLRILGTDGSISEWFGSPKDSPISERLMSVQSITKLEIGLDGYKIVYLKLGGVDQSDYDHQVAPWRESALWYPGVPAPNLFVNEASFIGEHPLTTSYQPLCYIDFGGPNGVYLRSLTEIRVFANIDILEIDFLYETNAAQPIQPQKLGRTERNFSPASAQIFFSPGAAQAFSSSASVQTFSIDGPGGEIIQHVEITTNRGRSVHFRPPRRSNDGTLSPLTPMAIEPGTTITGFYGSQKMPMASLFSLGVISQMIH</sequence>
<dbReference type="InterPro" id="IPR036404">
    <property type="entry name" value="Jacalin-like_lectin_dom_sf"/>
</dbReference>
<proteinExistence type="predicted"/>
<organism evidence="3">
    <name type="scientific">Talaromyces marneffei PM1</name>
    <dbReference type="NCBI Taxonomy" id="1077442"/>
    <lineage>
        <taxon>Eukaryota</taxon>
        <taxon>Fungi</taxon>
        <taxon>Dikarya</taxon>
        <taxon>Ascomycota</taxon>
        <taxon>Pezizomycotina</taxon>
        <taxon>Eurotiomycetes</taxon>
        <taxon>Eurotiomycetidae</taxon>
        <taxon>Eurotiales</taxon>
        <taxon>Trichocomaceae</taxon>
        <taxon>Talaromyces</taxon>
        <taxon>Talaromyces sect. Talaromyces</taxon>
    </lineage>
</organism>
<dbReference type="eggNOG" id="ENOG502SZ3F">
    <property type="taxonomic scope" value="Eukaryota"/>
</dbReference>
<dbReference type="InterPro" id="IPR036047">
    <property type="entry name" value="F-box-like_dom_sf"/>
</dbReference>
<dbReference type="SUPFAM" id="SSF51101">
    <property type="entry name" value="Mannose-binding lectins"/>
    <property type="match status" value="1"/>
</dbReference>
<comment type="caution">
    <text evidence="3">The sequence shown here is derived from an EMBL/GenBank/DDBJ whole genome shotgun (WGS) entry which is preliminary data.</text>
</comment>